<evidence type="ECO:0000313" key="3">
    <source>
        <dbReference type="Proteomes" id="UP001620626"/>
    </source>
</evidence>
<accession>A0ABD2HU18</accession>
<keyword evidence="3" id="KW-1185">Reference proteome</keyword>
<sequence length="162" mass="17919">MGSFSVRHTELPATTDASQHFHIRLKKGEGKGVGGENGIFRHWSKRPGGCVVCAVCVVWSAFLRRLCPTRQQQRAKGERGGEQQQKKVMLLLHTVGVCVWLGDAKNEVMVRRGKAAAATARGAMRRPARTGTDPSGDGKRRMKRYGWAMASSKQRQRESSSK</sequence>
<dbReference type="EMBL" id="JBICBT010001408">
    <property type="protein sequence ID" value="KAL3068456.1"/>
    <property type="molecule type" value="Genomic_DNA"/>
</dbReference>
<comment type="caution">
    <text evidence="2">The sequence shown here is derived from an EMBL/GenBank/DDBJ whole genome shotgun (WGS) entry which is preliminary data.</text>
</comment>
<evidence type="ECO:0000313" key="2">
    <source>
        <dbReference type="EMBL" id="KAL3068456.1"/>
    </source>
</evidence>
<protein>
    <submittedName>
        <fullName evidence="2">Uncharacterized protein</fullName>
    </submittedName>
</protein>
<feature type="region of interest" description="Disordered" evidence="1">
    <location>
        <begin position="119"/>
        <end position="162"/>
    </location>
</feature>
<dbReference type="Proteomes" id="UP001620626">
    <property type="component" value="Unassembled WGS sequence"/>
</dbReference>
<proteinExistence type="predicted"/>
<name>A0ABD2HU18_9BILA</name>
<reference evidence="2 3" key="1">
    <citation type="submission" date="2024-10" db="EMBL/GenBank/DDBJ databases">
        <authorList>
            <person name="Kim D."/>
        </authorList>
    </citation>
    <scope>NUCLEOTIDE SEQUENCE [LARGE SCALE GENOMIC DNA]</scope>
    <source>
        <strain evidence="2">BH-2024</strain>
    </source>
</reference>
<gene>
    <name evidence="2" type="ORF">niasHT_030747</name>
</gene>
<organism evidence="2 3">
    <name type="scientific">Heterodera trifolii</name>
    <dbReference type="NCBI Taxonomy" id="157864"/>
    <lineage>
        <taxon>Eukaryota</taxon>
        <taxon>Metazoa</taxon>
        <taxon>Ecdysozoa</taxon>
        <taxon>Nematoda</taxon>
        <taxon>Chromadorea</taxon>
        <taxon>Rhabditida</taxon>
        <taxon>Tylenchina</taxon>
        <taxon>Tylenchomorpha</taxon>
        <taxon>Tylenchoidea</taxon>
        <taxon>Heteroderidae</taxon>
        <taxon>Heteroderinae</taxon>
        <taxon>Heterodera</taxon>
    </lineage>
</organism>
<dbReference type="AlphaFoldDB" id="A0ABD2HU18"/>
<evidence type="ECO:0000256" key="1">
    <source>
        <dbReference type="SAM" id="MobiDB-lite"/>
    </source>
</evidence>